<comment type="pathway">
    <text evidence="1">Pigment biosynthesis; anthocyanin biosynthesis.</text>
</comment>
<keyword evidence="9" id="KW-1185">Reference proteome</keyword>
<evidence type="ECO:0000256" key="7">
    <source>
        <dbReference type="RuleBase" id="RU362057"/>
    </source>
</evidence>
<dbReference type="Gene3D" id="3.40.50.2000">
    <property type="entry name" value="Glycogen Phosphorylase B"/>
    <property type="match status" value="2"/>
</dbReference>
<dbReference type="Pfam" id="PF00201">
    <property type="entry name" value="UDPGT"/>
    <property type="match status" value="1"/>
</dbReference>
<dbReference type="InterPro" id="IPR002213">
    <property type="entry name" value="UDP_glucos_trans"/>
</dbReference>
<comment type="caution">
    <text evidence="8">The sequence shown here is derived from an EMBL/GenBank/DDBJ whole genome shotgun (WGS) entry which is preliminary data.</text>
</comment>
<reference evidence="8" key="1">
    <citation type="submission" date="2022-02" db="EMBL/GenBank/DDBJ databases">
        <authorList>
            <person name="Henning P.M."/>
            <person name="McCubbin A.G."/>
            <person name="Shore J.S."/>
        </authorList>
    </citation>
    <scope>NUCLEOTIDE SEQUENCE</scope>
    <source>
        <strain evidence="8">F60SS</strain>
        <tissue evidence="8">Leaves</tissue>
    </source>
</reference>
<accession>A0A9Q0IZK6</accession>
<evidence type="ECO:0000256" key="3">
    <source>
        <dbReference type="ARBA" id="ARBA00022676"/>
    </source>
</evidence>
<dbReference type="EMBL" id="JAKUCV010007657">
    <property type="protein sequence ID" value="KAJ4822512.1"/>
    <property type="molecule type" value="Genomic_DNA"/>
</dbReference>
<dbReference type="EC" id="2.4.1.-" evidence="7"/>
<protein>
    <recommendedName>
        <fullName evidence="7">Glycosyltransferase</fullName>
        <ecNumber evidence="7">2.4.1.-</ecNumber>
    </recommendedName>
</protein>
<dbReference type="CDD" id="cd03784">
    <property type="entry name" value="GT1_Gtf-like"/>
    <property type="match status" value="1"/>
</dbReference>
<dbReference type="SUPFAM" id="SSF53756">
    <property type="entry name" value="UDP-Glycosyltransferase/glycogen phosphorylase"/>
    <property type="match status" value="1"/>
</dbReference>
<dbReference type="GO" id="GO:0047213">
    <property type="term" value="F:anthocyanidin 3-O-glucosyltransferase activity"/>
    <property type="evidence" value="ECO:0007669"/>
    <property type="project" value="UniProtKB-EC"/>
</dbReference>
<dbReference type="PROSITE" id="PS00375">
    <property type="entry name" value="UDPGT"/>
    <property type="match status" value="1"/>
</dbReference>
<evidence type="ECO:0000313" key="8">
    <source>
        <dbReference type="EMBL" id="KAJ4822512.1"/>
    </source>
</evidence>
<evidence type="ECO:0000313" key="9">
    <source>
        <dbReference type="Proteomes" id="UP001141552"/>
    </source>
</evidence>
<name>A0A9Q0IZK6_9ROSI</name>
<dbReference type="FunFam" id="3.40.50.2000:FF:000124">
    <property type="entry name" value="Glycosyltransferase"/>
    <property type="match status" value="1"/>
</dbReference>
<keyword evidence="4 6" id="KW-0808">Transferase</keyword>
<evidence type="ECO:0000256" key="2">
    <source>
        <dbReference type="ARBA" id="ARBA00009995"/>
    </source>
</evidence>
<evidence type="ECO:0000256" key="6">
    <source>
        <dbReference type="RuleBase" id="RU003718"/>
    </source>
</evidence>
<dbReference type="InterPro" id="IPR050481">
    <property type="entry name" value="UDP-glycosyltransf_plant"/>
</dbReference>
<proteinExistence type="inferred from homology"/>
<dbReference type="AlphaFoldDB" id="A0A9Q0IZK6"/>
<reference evidence="8" key="2">
    <citation type="journal article" date="2023" name="Plants (Basel)">
        <title>Annotation of the Turnera subulata (Passifloraceae) Draft Genome Reveals the S-Locus Evolved after the Divergence of Turneroideae from Passifloroideae in a Stepwise Manner.</title>
        <authorList>
            <person name="Henning P.M."/>
            <person name="Roalson E.H."/>
            <person name="Mir W."/>
            <person name="McCubbin A.G."/>
            <person name="Shore J.S."/>
        </authorList>
    </citation>
    <scope>NUCLEOTIDE SEQUENCE</scope>
    <source>
        <strain evidence="8">F60SS</strain>
    </source>
</reference>
<organism evidence="8 9">
    <name type="scientific">Turnera subulata</name>
    <dbReference type="NCBI Taxonomy" id="218843"/>
    <lineage>
        <taxon>Eukaryota</taxon>
        <taxon>Viridiplantae</taxon>
        <taxon>Streptophyta</taxon>
        <taxon>Embryophyta</taxon>
        <taxon>Tracheophyta</taxon>
        <taxon>Spermatophyta</taxon>
        <taxon>Magnoliopsida</taxon>
        <taxon>eudicotyledons</taxon>
        <taxon>Gunneridae</taxon>
        <taxon>Pentapetalae</taxon>
        <taxon>rosids</taxon>
        <taxon>fabids</taxon>
        <taxon>Malpighiales</taxon>
        <taxon>Passifloraceae</taxon>
        <taxon>Turnera</taxon>
    </lineage>
</organism>
<comment type="catalytic activity">
    <reaction evidence="5">
        <text>an anthocyanidin + UDP-alpha-D-glucose + H(+) = an anthocyanidin 3-O-beta-D-glucoside + UDP</text>
        <dbReference type="Rhea" id="RHEA:20093"/>
        <dbReference type="ChEBI" id="CHEBI:15378"/>
        <dbReference type="ChEBI" id="CHEBI:16307"/>
        <dbReference type="ChEBI" id="CHEBI:58223"/>
        <dbReference type="ChEBI" id="CHEBI:58885"/>
        <dbReference type="ChEBI" id="CHEBI:143576"/>
        <dbReference type="EC" id="2.4.1.115"/>
    </reaction>
</comment>
<dbReference type="PANTHER" id="PTHR48048">
    <property type="entry name" value="GLYCOSYLTRANSFERASE"/>
    <property type="match status" value="1"/>
</dbReference>
<dbReference type="OrthoDB" id="5835829at2759"/>
<gene>
    <name evidence="8" type="ORF">Tsubulata_046912</name>
</gene>
<evidence type="ECO:0000256" key="1">
    <source>
        <dbReference type="ARBA" id="ARBA00004935"/>
    </source>
</evidence>
<dbReference type="PANTHER" id="PTHR48048:SF76">
    <property type="entry name" value="UDP-GLYCOSYLTRANSFERASE 708D1-LIKE"/>
    <property type="match status" value="1"/>
</dbReference>
<dbReference type="InterPro" id="IPR035595">
    <property type="entry name" value="UDP_glycos_trans_CS"/>
</dbReference>
<dbReference type="Proteomes" id="UP001141552">
    <property type="component" value="Unassembled WGS sequence"/>
</dbReference>
<keyword evidence="3 6" id="KW-0328">Glycosyltransferase</keyword>
<evidence type="ECO:0000256" key="4">
    <source>
        <dbReference type="ARBA" id="ARBA00022679"/>
    </source>
</evidence>
<comment type="similarity">
    <text evidence="2 6">Belongs to the UDP-glycosyltransferase family.</text>
</comment>
<sequence length="463" mass="50176">MTSSGSDRRLHVALLPSAGMGHLTPFLRLAASLLNHGCQVTLITTHPIVSKAETTLISTFLATFPQVKELQFHVQPLGPSDANSTDPFFLQWEAIRRSIHLLSPLLSSLSPPPSALVADVSLISAVIPITTSLKLPHYILFTSSARMFSLFAYYPTVLSASSDASSPSGDSIAVPGGIPIPKSSIPPLLLKPGSLFASIFTEDGKKLKSLDGILINTFESLEPETLNAFKGGKVVDGLPNVYPLGLVPCDFEKRAGNTPLKWLEDQPTRSVVYVSFGSRFAVSREQIKEIGKGLMSSGSPFIWVVKDKKVDKDDGDSLDKILGDELVEKIKNKGLVVKEWVDQEQILGHKAVGGFVSHCGWNSVVEAAWHGVPLLAWPQFGDQKVNAHVIESSGLGLWPKSWGWAGEVVVKGEEVGARIEELMGSESLKLQAAHIREEARKAVVDGSCKDAMKQLLEMWKNDS</sequence>
<evidence type="ECO:0000256" key="5">
    <source>
        <dbReference type="ARBA" id="ARBA00047606"/>
    </source>
</evidence>